<proteinExistence type="predicted"/>
<organism evidence="2 3">
    <name type="scientific">Aliishimia ponticola</name>
    <dbReference type="NCBI Taxonomy" id="2499833"/>
    <lineage>
        <taxon>Bacteria</taxon>
        <taxon>Pseudomonadati</taxon>
        <taxon>Pseudomonadota</taxon>
        <taxon>Alphaproteobacteria</taxon>
        <taxon>Rhodobacterales</taxon>
        <taxon>Paracoccaceae</taxon>
        <taxon>Aliishimia</taxon>
    </lineage>
</organism>
<sequence>MSLDVKQNEFGVIRVFALSLPAAEAKTLRDDGPEPDTAAERRAQLLGVRDLNPAYVEVFPVSDLEELGLAGYLVEGNGVDPEELAPHRARLAALDGWVMIVYSQAFGDQAVTLRPAPEATLIATLHQPGTDWRNSQPLESRAATTLAPGKPAPSDAAMSGRIAMAALLVIFLLTALMIWVAT</sequence>
<dbReference type="RefSeq" id="WP_136464533.1">
    <property type="nucleotide sequence ID" value="NZ_SRKY01000006.1"/>
</dbReference>
<dbReference type="Proteomes" id="UP000306602">
    <property type="component" value="Unassembled WGS sequence"/>
</dbReference>
<keyword evidence="3" id="KW-1185">Reference proteome</keyword>
<keyword evidence="1" id="KW-0812">Transmembrane</keyword>
<evidence type="ECO:0000256" key="1">
    <source>
        <dbReference type="SAM" id="Phobius"/>
    </source>
</evidence>
<protein>
    <recommendedName>
        <fullName evidence="4">Aspartate carbamoyltransferase catalytic subunit</fullName>
    </recommendedName>
</protein>
<keyword evidence="1" id="KW-0472">Membrane</keyword>
<reference evidence="2 3" key="1">
    <citation type="submission" date="2019-04" db="EMBL/GenBank/DDBJ databases">
        <title>Shimia ponticola sp. nov., isolated from seawater.</title>
        <authorList>
            <person name="Kim Y.-O."/>
            <person name="Yoon J.-H."/>
        </authorList>
    </citation>
    <scope>NUCLEOTIDE SEQUENCE [LARGE SCALE GENOMIC DNA]</scope>
    <source>
        <strain evidence="2 3">MYP11</strain>
    </source>
</reference>
<evidence type="ECO:0000313" key="2">
    <source>
        <dbReference type="EMBL" id="THH34393.1"/>
    </source>
</evidence>
<accession>A0A4V3XJU4</accession>
<evidence type="ECO:0000313" key="3">
    <source>
        <dbReference type="Proteomes" id="UP000306602"/>
    </source>
</evidence>
<evidence type="ECO:0008006" key="4">
    <source>
        <dbReference type="Google" id="ProtNLM"/>
    </source>
</evidence>
<name>A0A4V3XJU4_9RHOB</name>
<comment type="caution">
    <text evidence="2">The sequence shown here is derived from an EMBL/GenBank/DDBJ whole genome shotgun (WGS) entry which is preliminary data.</text>
</comment>
<feature type="transmembrane region" description="Helical" evidence="1">
    <location>
        <begin position="162"/>
        <end position="181"/>
    </location>
</feature>
<dbReference type="EMBL" id="SRKY01000006">
    <property type="protein sequence ID" value="THH34393.1"/>
    <property type="molecule type" value="Genomic_DNA"/>
</dbReference>
<gene>
    <name evidence="2" type="ORF">E4Z66_18310</name>
</gene>
<dbReference type="OrthoDB" id="7875742at2"/>
<keyword evidence="1" id="KW-1133">Transmembrane helix</keyword>
<dbReference type="AlphaFoldDB" id="A0A4V3XJU4"/>